<keyword evidence="3" id="KW-1185">Reference proteome</keyword>
<reference evidence="2" key="4">
    <citation type="submission" date="2019-03" db="UniProtKB">
        <authorList>
            <consortium name="EnsemblPlants"/>
        </authorList>
    </citation>
    <scope>IDENTIFICATION</scope>
</reference>
<evidence type="ECO:0000313" key="3">
    <source>
        <dbReference type="Proteomes" id="UP000015105"/>
    </source>
</evidence>
<reference evidence="2" key="3">
    <citation type="journal article" date="2017" name="Nature">
        <title>Genome sequence of the progenitor of the wheat D genome Aegilops tauschii.</title>
        <authorList>
            <person name="Luo M.C."/>
            <person name="Gu Y.Q."/>
            <person name="Puiu D."/>
            <person name="Wang H."/>
            <person name="Twardziok S.O."/>
            <person name="Deal K.R."/>
            <person name="Huo N."/>
            <person name="Zhu T."/>
            <person name="Wang L."/>
            <person name="Wang Y."/>
            <person name="McGuire P.E."/>
            <person name="Liu S."/>
            <person name="Long H."/>
            <person name="Ramasamy R.K."/>
            <person name="Rodriguez J.C."/>
            <person name="Van S.L."/>
            <person name="Yuan L."/>
            <person name="Wang Z."/>
            <person name="Xia Z."/>
            <person name="Xiao L."/>
            <person name="Anderson O.D."/>
            <person name="Ouyang S."/>
            <person name="Liang Y."/>
            <person name="Zimin A.V."/>
            <person name="Pertea G."/>
            <person name="Qi P."/>
            <person name="Bennetzen J.L."/>
            <person name="Dai X."/>
            <person name="Dawson M.W."/>
            <person name="Muller H.G."/>
            <person name="Kugler K."/>
            <person name="Rivarola-Duarte L."/>
            <person name="Spannagl M."/>
            <person name="Mayer K.F.X."/>
            <person name="Lu F.H."/>
            <person name="Bevan M.W."/>
            <person name="Leroy P."/>
            <person name="Li P."/>
            <person name="You F.M."/>
            <person name="Sun Q."/>
            <person name="Liu Z."/>
            <person name="Lyons E."/>
            <person name="Wicker T."/>
            <person name="Salzberg S.L."/>
            <person name="Devos K.M."/>
            <person name="Dvorak J."/>
        </authorList>
    </citation>
    <scope>NUCLEOTIDE SEQUENCE [LARGE SCALE GENOMIC DNA]</scope>
    <source>
        <strain evidence="2">cv. AL8/78</strain>
    </source>
</reference>
<sequence>AASGCSGTRLVGSLSSSPPFLPRRRRRRRRKCWRLDATPPPLPVPSSSGASPPSPSPRPLRHHLLRLRRRTRGPQRGPVARPRSRCWGSPAPSPPA</sequence>
<organism evidence="2 3">
    <name type="scientific">Aegilops tauschii subsp. strangulata</name>
    <name type="common">Goatgrass</name>
    <dbReference type="NCBI Taxonomy" id="200361"/>
    <lineage>
        <taxon>Eukaryota</taxon>
        <taxon>Viridiplantae</taxon>
        <taxon>Streptophyta</taxon>
        <taxon>Embryophyta</taxon>
        <taxon>Tracheophyta</taxon>
        <taxon>Spermatophyta</taxon>
        <taxon>Magnoliopsida</taxon>
        <taxon>Liliopsida</taxon>
        <taxon>Poales</taxon>
        <taxon>Poaceae</taxon>
        <taxon>BOP clade</taxon>
        <taxon>Pooideae</taxon>
        <taxon>Triticodae</taxon>
        <taxon>Triticeae</taxon>
        <taxon>Triticinae</taxon>
        <taxon>Aegilops</taxon>
    </lineage>
</organism>
<dbReference type="Gramene" id="AET2Gv20023900.1">
    <property type="protein sequence ID" value="AET2Gv20023900.1"/>
    <property type="gene ID" value="AET2Gv20023900"/>
</dbReference>
<accession>A0A453A8A4</accession>
<feature type="region of interest" description="Disordered" evidence="1">
    <location>
        <begin position="1"/>
        <end position="96"/>
    </location>
</feature>
<feature type="compositionally biased region" description="Basic residues" evidence="1">
    <location>
        <begin position="59"/>
        <end position="73"/>
    </location>
</feature>
<protein>
    <submittedName>
        <fullName evidence="2">Uncharacterized protein</fullName>
    </submittedName>
</protein>
<dbReference type="EnsemblPlants" id="AET2Gv20023900.1">
    <property type="protein sequence ID" value="AET2Gv20023900.1"/>
    <property type="gene ID" value="AET2Gv20023900"/>
</dbReference>
<evidence type="ECO:0000256" key="1">
    <source>
        <dbReference type="SAM" id="MobiDB-lite"/>
    </source>
</evidence>
<evidence type="ECO:0000313" key="2">
    <source>
        <dbReference type="EnsemblPlants" id="AET2Gv20023900.1"/>
    </source>
</evidence>
<feature type="compositionally biased region" description="Basic residues" evidence="1">
    <location>
        <begin position="22"/>
        <end position="32"/>
    </location>
</feature>
<proteinExistence type="predicted"/>
<dbReference type="Proteomes" id="UP000015105">
    <property type="component" value="Chromosome 2D"/>
</dbReference>
<dbReference type="AlphaFoldDB" id="A0A453A8A4"/>
<reference evidence="2" key="5">
    <citation type="journal article" date="2021" name="G3 (Bethesda)">
        <title>Aegilops tauschii genome assembly Aet v5.0 features greater sequence contiguity and improved annotation.</title>
        <authorList>
            <person name="Wang L."/>
            <person name="Zhu T."/>
            <person name="Rodriguez J.C."/>
            <person name="Deal K.R."/>
            <person name="Dubcovsky J."/>
            <person name="McGuire P.E."/>
            <person name="Lux T."/>
            <person name="Spannagl M."/>
            <person name="Mayer K.F.X."/>
            <person name="Baldrich P."/>
            <person name="Meyers B.C."/>
            <person name="Huo N."/>
            <person name="Gu Y.Q."/>
            <person name="Zhou H."/>
            <person name="Devos K.M."/>
            <person name="Bennetzen J.L."/>
            <person name="Unver T."/>
            <person name="Budak H."/>
            <person name="Gulick P.J."/>
            <person name="Galiba G."/>
            <person name="Kalapos B."/>
            <person name="Nelson D.R."/>
            <person name="Li P."/>
            <person name="You F.M."/>
            <person name="Luo M.C."/>
            <person name="Dvorak J."/>
        </authorList>
    </citation>
    <scope>NUCLEOTIDE SEQUENCE [LARGE SCALE GENOMIC DNA]</scope>
    <source>
        <strain evidence="2">cv. AL8/78</strain>
    </source>
</reference>
<reference evidence="3" key="2">
    <citation type="journal article" date="2017" name="Nat. Plants">
        <title>The Aegilops tauschii genome reveals multiple impacts of transposons.</title>
        <authorList>
            <person name="Zhao G."/>
            <person name="Zou C."/>
            <person name="Li K."/>
            <person name="Wang K."/>
            <person name="Li T."/>
            <person name="Gao L."/>
            <person name="Zhang X."/>
            <person name="Wang H."/>
            <person name="Yang Z."/>
            <person name="Liu X."/>
            <person name="Jiang W."/>
            <person name="Mao L."/>
            <person name="Kong X."/>
            <person name="Jiao Y."/>
            <person name="Jia J."/>
        </authorList>
    </citation>
    <scope>NUCLEOTIDE SEQUENCE [LARGE SCALE GENOMIC DNA]</scope>
    <source>
        <strain evidence="3">cv. AL8/78</strain>
    </source>
</reference>
<name>A0A453A8A4_AEGTS</name>
<reference evidence="3" key="1">
    <citation type="journal article" date="2014" name="Science">
        <title>Ancient hybridizations among the ancestral genomes of bread wheat.</title>
        <authorList>
            <consortium name="International Wheat Genome Sequencing Consortium,"/>
            <person name="Marcussen T."/>
            <person name="Sandve S.R."/>
            <person name="Heier L."/>
            <person name="Spannagl M."/>
            <person name="Pfeifer M."/>
            <person name="Jakobsen K.S."/>
            <person name="Wulff B.B."/>
            <person name="Steuernagel B."/>
            <person name="Mayer K.F."/>
            <person name="Olsen O.A."/>
        </authorList>
    </citation>
    <scope>NUCLEOTIDE SEQUENCE [LARGE SCALE GENOMIC DNA]</scope>
    <source>
        <strain evidence="3">cv. AL8/78</strain>
    </source>
</reference>